<keyword evidence="1" id="KW-0472">Membrane</keyword>
<protein>
    <submittedName>
        <fullName evidence="2">Uncharacterized protein</fullName>
    </submittedName>
</protein>
<organism evidence="2 3">
    <name type="scientific">Anisodus acutangulus</name>
    <dbReference type="NCBI Taxonomy" id="402998"/>
    <lineage>
        <taxon>Eukaryota</taxon>
        <taxon>Viridiplantae</taxon>
        <taxon>Streptophyta</taxon>
        <taxon>Embryophyta</taxon>
        <taxon>Tracheophyta</taxon>
        <taxon>Spermatophyta</taxon>
        <taxon>Magnoliopsida</taxon>
        <taxon>eudicotyledons</taxon>
        <taxon>Gunneridae</taxon>
        <taxon>Pentapetalae</taxon>
        <taxon>asterids</taxon>
        <taxon>lamiids</taxon>
        <taxon>Solanales</taxon>
        <taxon>Solanaceae</taxon>
        <taxon>Solanoideae</taxon>
        <taxon>Hyoscyameae</taxon>
        <taxon>Anisodus</taxon>
    </lineage>
</organism>
<keyword evidence="1" id="KW-0812">Transmembrane</keyword>
<dbReference type="OrthoDB" id="10600718at2759"/>
<comment type="caution">
    <text evidence="2">The sequence shown here is derived from an EMBL/GenBank/DDBJ whole genome shotgun (WGS) entry which is preliminary data.</text>
</comment>
<gene>
    <name evidence="2" type="ORF">K7X08_007231</name>
</gene>
<evidence type="ECO:0000313" key="3">
    <source>
        <dbReference type="Proteomes" id="UP001152561"/>
    </source>
</evidence>
<dbReference type="Proteomes" id="UP001152561">
    <property type="component" value="Unassembled WGS sequence"/>
</dbReference>
<name>A0A9Q1LDQ0_9SOLA</name>
<accession>A0A9Q1LDQ0</accession>
<dbReference type="AlphaFoldDB" id="A0A9Q1LDQ0"/>
<dbReference type="EMBL" id="JAJAGQ010000019">
    <property type="protein sequence ID" value="KAJ8533907.1"/>
    <property type="molecule type" value="Genomic_DNA"/>
</dbReference>
<sequence length="258" mass="29715">MRLLQYHFPHLALPKTAKSISHEISHADFDDDEEVASLIIPTEDAAIAEFFHFLFNQRSLPLVPDDFGDLALFWPLMDLASWDYYVLCELGEDQKLFDWISCYCGRTEKNMSSCDHKLISPDSSPCRNIMFQRPRTTYCYLLAHQPEMNVWDPGIHSEFMVVTSSIDNVKAPLLSDAISKRWSCLFMKLFKTSFLDRPKECYLAQDAAFREQVIVGSLHSPWAICFFYGTWFGVLSLLAVGRNFRNSSSTDKTNHEGR</sequence>
<evidence type="ECO:0000313" key="2">
    <source>
        <dbReference type="EMBL" id="KAJ8533907.1"/>
    </source>
</evidence>
<reference evidence="3" key="1">
    <citation type="journal article" date="2023" name="Proc. Natl. Acad. Sci. U.S.A.">
        <title>Genomic and structural basis for evolution of tropane alkaloid biosynthesis.</title>
        <authorList>
            <person name="Wanga Y.-J."/>
            <person name="Taina T."/>
            <person name="Yua J.-Y."/>
            <person name="Lia J."/>
            <person name="Xua B."/>
            <person name="Chenc J."/>
            <person name="D'Auriad J.C."/>
            <person name="Huanga J.-P."/>
            <person name="Huanga S.-X."/>
        </authorList>
    </citation>
    <scope>NUCLEOTIDE SEQUENCE [LARGE SCALE GENOMIC DNA]</scope>
    <source>
        <strain evidence="3">cv. KIB-2019</strain>
    </source>
</reference>
<keyword evidence="3" id="KW-1185">Reference proteome</keyword>
<feature type="transmembrane region" description="Helical" evidence="1">
    <location>
        <begin position="220"/>
        <end position="240"/>
    </location>
</feature>
<keyword evidence="1" id="KW-1133">Transmembrane helix</keyword>
<proteinExistence type="predicted"/>
<evidence type="ECO:0000256" key="1">
    <source>
        <dbReference type="SAM" id="Phobius"/>
    </source>
</evidence>